<dbReference type="SUPFAM" id="SSF52833">
    <property type="entry name" value="Thioredoxin-like"/>
    <property type="match status" value="1"/>
</dbReference>
<evidence type="ECO:0000313" key="4">
    <source>
        <dbReference type="EMBL" id="SMG45075.1"/>
    </source>
</evidence>
<dbReference type="InterPro" id="IPR013766">
    <property type="entry name" value="Thioredoxin_domain"/>
</dbReference>
<dbReference type="PROSITE" id="PS51352">
    <property type="entry name" value="THIOREDOXIN_2"/>
    <property type="match status" value="1"/>
</dbReference>
<evidence type="ECO:0000256" key="2">
    <source>
        <dbReference type="SAM" id="SignalP"/>
    </source>
</evidence>
<dbReference type="AlphaFoldDB" id="A0A1X7KU40"/>
<keyword evidence="1" id="KW-0676">Redox-active center</keyword>
<organism evidence="4 5">
    <name type="scientific">Sphingobacterium psychroaquaticum</name>
    <dbReference type="NCBI Taxonomy" id="561061"/>
    <lineage>
        <taxon>Bacteria</taxon>
        <taxon>Pseudomonadati</taxon>
        <taxon>Bacteroidota</taxon>
        <taxon>Sphingobacteriia</taxon>
        <taxon>Sphingobacteriales</taxon>
        <taxon>Sphingobacteriaceae</taxon>
        <taxon>Sphingobacterium</taxon>
    </lineage>
</organism>
<keyword evidence="5" id="KW-1185">Reference proteome</keyword>
<sequence length="164" mass="18489">MKHFMTIARLMLLFLCIQSIAAAQALKQLPSFVKIHDIANNGKLLQQAIPTKGKVMLIFYDPGCGHCQKLGASLSKAYATLPPVQIYFVTMNDKEYVDSYLNMYAPALKGKKNVSFWKDPGVEFIERFMPKEYPATYIFDAGSKTLIKDFQGESDVQKIVPSLR</sequence>
<feature type="signal peptide" evidence="2">
    <location>
        <begin position="1"/>
        <end position="21"/>
    </location>
</feature>
<protein>
    <recommendedName>
        <fullName evidence="3">Thioredoxin domain-containing protein</fullName>
    </recommendedName>
</protein>
<dbReference type="InterPro" id="IPR036249">
    <property type="entry name" value="Thioredoxin-like_sf"/>
</dbReference>
<feature type="domain" description="Thioredoxin" evidence="3">
    <location>
        <begin position="23"/>
        <end position="164"/>
    </location>
</feature>
<evidence type="ECO:0000313" key="5">
    <source>
        <dbReference type="Proteomes" id="UP000192980"/>
    </source>
</evidence>
<feature type="chain" id="PRO_5012372160" description="Thioredoxin domain-containing protein" evidence="2">
    <location>
        <begin position="22"/>
        <end position="164"/>
    </location>
</feature>
<keyword evidence="2" id="KW-0732">Signal</keyword>
<reference evidence="4 5" key="1">
    <citation type="submission" date="2017-04" db="EMBL/GenBank/DDBJ databases">
        <authorList>
            <person name="Afonso C.L."/>
            <person name="Miller P.J."/>
            <person name="Scott M.A."/>
            <person name="Spackman E."/>
            <person name="Goraichik I."/>
            <person name="Dimitrov K.M."/>
            <person name="Suarez D.L."/>
            <person name="Swayne D.E."/>
        </authorList>
    </citation>
    <scope>NUCLEOTIDE SEQUENCE [LARGE SCALE GENOMIC DNA]</scope>
    <source>
        <strain evidence="4 5">DSM 22418</strain>
    </source>
</reference>
<proteinExistence type="predicted"/>
<evidence type="ECO:0000256" key="1">
    <source>
        <dbReference type="ARBA" id="ARBA00023284"/>
    </source>
</evidence>
<accession>A0A1X7KU40</accession>
<dbReference type="Gene3D" id="3.40.30.10">
    <property type="entry name" value="Glutaredoxin"/>
    <property type="match status" value="1"/>
</dbReference>
<dbReference type="Proteomes" id="UP000192980">
    <property type="component" value="Unassembled WGS sequence"/>
</dbReference>
<name>A0A1X7KU40_9SPHI</name>
<dbReference type="OrthoDB" id="662072at2"/>
<dbReference type="InterPro" id="IPR017937">
    <property type="entry name" value="Thioredoxin_CS"/>
</dbReference>
<dbReference type="PROSITE" id="PS00194">
    <property type="entry name" value="THIOREDOXIN_1"/>
    <property type="match status" value="1"/>
</dbReference>
<gene>
    <name evidence="4" type="ORF">SAMN05660862_3246</name>
</gene>
<dbReference type="STRING" id="561061.SAMN05660862_3246"/>
<evidence type="ECO:0000259" key="3">
    <source>
        <dbReference type="PROSITE" id="PS51352"/>
    </source>
</evidence>
<dbReference type="CDD" id="cd02961">
    <property type="entry name" value="PDI_a_family"/>
    <property type="match status" value="1"/>
</dbReference>
<dbReference type="EMBL" id="FXAU01000006">
    <property type="protein sequence ID" value="SMG45075.1"/>
    <property type="molecule type" value="Genomic_DNA"/>
</dbReference>
<dbReference type="RefSeq" id="WP_144036602.1">
    <property type="nucleotide sequence ID" value="NZ_FXAU01000006.1"/>
</dbReference>